<reference evidence="1" key="1">
    <citation type="journal article" date="2021" name="Proc. Natl. Acad. Sci. U.S.A.">
        <title>A Catalog of Tens of Thousands of Viruses from Human Metagenomes Reveals Hidden Associations with Chronic Diseases.</title>
        <authorList>
            <person name="Tisza M.J."/>
            <person name="Buck C.B."/>
        </authorList>
    </citation>
    <scope>NUCLEOTIDE SEQUENCE</scope>
    <source>
        <strain evidence="1">Ct8Ri8</strain>
    </source>
</reference>
<sequence>MKSSNITVTDGRLMRALNNATQAIANNTSLSGNNTQKDNELHVGKLTRFFYETQEAEVKLTEKTVTCKLTRPTEGSANIFFTPFAELEWDETLRKTYFKPYEDIRCVVAKINDKYYVISYFQNDKITPPPIATGGSLYLQGYTTSLQINGDNGGIYFNTPKIIYKDWMTPEQRNTVQTSDLTEENLTNKDYYTKDEIYTKSEVDELIKELKEELGLKEGG</sequence>
<organism evidence="1">
    <name type="scientific">Siphoviridae sp. ct8Ri8</name>
    <dbReference type="NCBI Taxonomy" id="2826170"/>
    <lineage>
        <taxon>Viruses</taxon>
        <taxon>Duplodnaviria</taxon>
        <taxon>Heunggongvirae</taxon>
        <taxon>Uroviricota</taxon>
        <taxon>Caudoviricetes</taxon>
    </lineage>
</organism>
<evidence type="ECO:0000313" key="1">
    <source>
        <dbReference type="EMBL" id="DAD85350.1"/>
    </source>
</evidence>
<protein>
    <submittedName>
        <fullName evidence="1">Uncharacterized protein</fullName>
    </submittedName>
</protein>
<dbReference type="EMBL" id="BK014980">
    <property type="protein sequence ID" value="DAD85350.1"/>
    <property type="molecule type" value="Genomic_DNA"/>
</dbReference>
<accession>A0A8S5MSR9</accession>
<proteinExistence type="predicted"/>
<name>A0A8S5MSR9_9CAUD</name>